<evidence type="ECO:0000256" key="2">
    <source>
        <dbReference type="ARBA" id="ARBA00004720"/>
    </source>
</evidence>
<dbReference type="GO" id="GO:0019878">
    <property type="term" value="P:lysine biosynthetic process via aminoadipic acid"/>
    <property type="evidence" value="ECO:0007669"/>
    <property type="project" value="TreeGrafter"/>
</dbReference>
<dbReference type="EMBL" id="CAJNOC010000710">
    <property type="protein sequence ID" value="CAF0794410.1"/>
    <property type="molecule type" value="Genomic_DNA"/>
</dbReference>
<dbReference type="FunFam" id="3.40.50.720:FF:000087">
    <property type="entry name" value="alpha-aminoadipic semialdehyde synthase, mitochondrial"/>
    <property type="match status" value="1"/>
</dbReference>
<dbReference type="Pfam" id="PF03435">
    <property type="entry name" value="Sacchrp_dh_NADP"/>
    <property type="match status" value="1"/>
</dbReference>
<dbReference type="Gene3D" id="3.30.360.10">
    <property type="entry name" value="Dihydrodipicolinate Reductase, domain 2"/>
    <property type="match status" value="1"/>
</dbReference>
<evidence type="ECO:0000256" key="4">
    <source>
        <dbReference type="ARBA" id="ARBA00022857"/>
    </source>
</evidence>
<evidence type="ECO:0000256" key="3">
    <source>
        <dbReference type="ARBA" id="ARBA00005624"/>
    </source>
</evidence>
<dbReference type="OrthoDB" id="10059875at2759"/>
<dbReference type="InterPro" id="IPR032095">
    <property type="entry name" value="Sacchrp_dh-like_C"/>
</dbReference>
<dbReference type="UniPathway" id="UPA00868">
    <property type="reaction ID" value="UER00835"/>
</dbReference>
<dbReference type="SMART" id="SM01003">
    <property type="entry name" value="AlaDh_PNT_N"/>
    <property type="match status" value="1"/>
</dbReference>
<keyword evidence="6" id="KW-0511">Multifunctional enzyme</keyword>
<reference evidence="10" key="1">
    <citation type="submission" date="2021-02" db="EMBL/GenBank/DDBJ databases">
        <authorList>
            <person name="Nowell W R."/>
        </authorList>
    </citation>
    <scope>NUCLEOTIDE SEQUENCE</scope>
    <source>
        <strain evidence="10">Ploen Becks lab</strain>
    </source>
</reference>
<evidence type="ECO:0000259" key="8">
    <source>
        <dbReference type="SMART" id="SM01002"/>
    </source>
</evidence>
<dbReference type="InterPro" id="IPR007698">
    <property type="entry name" value="AlaDH/PNT_NAD(H)-bd"/>
</dbReference>
<dbReference type="InterPro" id="IPR051168">
    <property type="entry name" value="AASS"/>
</dbReference>
<comment type="pathway">
    <text evidence="1">Amino-acid degradation; L-lysine degradation via saccharopine pathway; glutaryl-CoA from L-lysine: step 1/6.</text>
</comment>
<sequence>MIRNLSKFLKTKYKHLKTSQNEIHTNKIIAIRREDQSIWERRAPLSPNHVRKLVMKDGYKVIVQPSNRRAFQTPEYIQAGAVIQEDLGEASLILGVKQVPADLLIPNKTYAFFSHTIKAQEANMPLLDAVLEKNILLVDYEKMCDSNGQRVVAFGKYAGVVGMIDIMHGLGLRFIALGHHTPFVHIGPAHNYRCSEMARQAVRDAGYEIALGYMPKSIGPLTFVFTGSGNVSQGAQEVFRELPYEYVHPTQLKKVAEHGATNKVYACKVSRKDHLINKETGKFDPQEYEEHPERYTSTFSRDIAPYSSVIINGIYWAPNSPKLIRIPDAKKLLQPAHQPWLPSSPGCPSLPHRLVGICDISADPGGSIEFMKECTTIDHPFCLYDAENHTNKESFGGNGVLVCSIDNMPTQLPREASEYFGNLLLPHIDEMARCDAKKEFSQQNIGPIVKNAVITANSKLTPNYEYIANLREKRRSQSKIVSSNKKVLVLGAGYVSDPVIEYLTRDPHLSVTVVSALKKEADKIASKYASANPVVLDVLRSGEELEKLIKDHQIVISLLPYTYHPLIAEKCIKYKVNMVTASYLTKEMKNLHDAAVKQGVTIINEVGLDPGIDHMLAMQCFDEIKESGGVIETFNSYCGGLPAPESANNSLRYKFNWSPRAVLLNTISGAKYLKHGKIIEIPGNGGLLEQGSGPVSFLPGFNLEAFPNRDSIAYIDQYNINTVNSILRGTLRYKGFCQNALALVKLGLISLKDHPSLHAAGPDITWRQFMCDLLHLDRDTYYENVKGVIFDKLHQDNNLLNAVEELGLLSDELVDKLGNPLDSLALFMAKRLAYSPGERDIIIMHHEIGYKLQNGHDEVKTVDFIHYGEPNGQTAMAKTVGLPAAIAAKMVLEKEIQTTGMVLPLSKDIYKTILNRLQLEGLQWTEFVKRL</sequence>
<dbReference type="CDD" id="cd12189">
    <property type="entry name" value="LKR_SDH_like"/>
    <property type="match status" value="1"/>
</dbReference>
<dbReference type="GO" id="GO:0033512">
    <property type="term" value="P:L-lysine catabolic process to acetyl-CoA via saccharopine"/>
    <property type="evidence" value="ECO:0007669"/>
    <property type="project" value="UniProtKB-UniPathway"/>
</dbReference>
<dbReference type="PANTHER" id="PTHR11133">
    <property type="entry name" value="SACCHAROPINE DEHYDROGENASE"/>
    <property type="match status" value="1"/>
</dbReference>
<dbReference type="Pfam" id="PF16653">
    <property type="entry name" value="Sacchrp_dh_C"/>
    <property type="match status" value="1"/>
</dbReference>
<evidence type="ECO:0000313" key="11">
    <source>
        <dbReference type="Proteomes" id="UP000663879"/>
    </source>
</evidence>
<evidence type="ECO:0000259" key="9">
    <source>
        <dbReference type="SMART" id="SM01003"/>
    </source>
</evidence>
<name>A0A813SCM8_9BILA</name>
<evidence type="ECO:0000256" key="6">
    <source>
        <dbReference type="ARBA" id="ARBA00023268"/>
    </source>
</evidence>
<organism evidence="10 11">
    <name type="scientific">Brachionus calyciflorus</name>
    <dbReference type="NCBI Taxonomy" id="104777"/>
    <lineage>
        <taxon>Eukaryota</taxon>
        <taxon>Metazoa</taxon>
        <taxon>Spiralia</taxon>
        <taxon>Gnathifera</taxon>
        <taxon>Rotifera</taxon>
        <taxon>Eurotatoria</taxon>
        <taxon>Monogononta</taxon>
        <taxon>Pseudotrocha</taxon>
        <taxon>Ploima</taxon>
        <taxon>Brachionidae</taxon>
        <taxon>Brachionus</taxon>
    </lineage>
</organism>
<evidence type="ECO:0000313" key="10">
    <source>
        <dbReference type="EMBL" id="CAF0794410.1"/>
    </source>
</evidence>
<dbReference type="InterPro" id="IPR036291">
    <property type="entry name" value="NAD(P)-bd_dom_sf"/>
</dbReference>
<evidence type="ECO:0008006" key="12">
    <source>
        <dbReference type="Google" id="ProtNLM"/>
    </source>
</evidence>
<dbReference type="GO" id="GO:0004753">
    <property type="term" value="F:saccharopine dehydrogenase activity"/>
    <property type="evidence" value="ECO:0007669"/>
    <property type="project" value="TreeGrafter"/>
</dbReference>
<dbReference type="PANTHER" id="PTHR11133:SF22">
    <property type="entry name" value="ALPHA-AMINOADIPIC SEMIALDEHYDE SYNTHASE, MITOCHONDRIAL"/>
    <property type="match status" value="1"/>
</dbReference>
<keyword evidence="11" id="KW-1185">Reference proteome</keyword>
<dbReference type="Gene3D" id="1.10.1870.10">
    <property type="entry name" value="Domain 3, Saccharopine reductase"/>
    <property type="match status" value="1"/>
</dbReference>
<dbReference type="InterPro" id="IPR007886">
    <property type="entry name" value="AlaDH/PNT_N"/>
</dbReference>
<dbReference type="Gene3D" id="3.40.50.720">
    <property type="entry name" value="NAD(P)-binding Rossmann-like Domain"/>
    <property type="match status" value="2"/>
</dbReference>
<keyword evidence="5" id="KW-0560">Oxidoreductase</keyword>
<dbReference type="FunFam" id="3.30.360.10:FF:000008">
    <property type="entry name" value="Alpha-aminoadipic semialdehyde synthase, mitochondrial"/>
    <property type="match status" value="1"/>
</dbReference>
<dbReference type="SUPFAM" id="SSF51735">
    <property type="entry name" value="NAD(P)-binding Rossmann-fold domains"/>
    <property type="match status" value="1"/>
</dbReference>
<comment type="caution">
    <text evidence="10">The sequence shown here is derived from an EMBL/GenBank/DDBJ whole genome shotgun (WGS) entry which is preliminary data.</text>
</comment>
<dbReference type="SUPFAM" id="SSF55347">
    <property type="entry name" value="Glyceraldehyde-3-phosphate dehydrogenase-like, C-terminal domain"/>
    <property type="match status" value="1"/>
</dbReference>
<feature type="domain" description="Alanine dehydrogenase/pyridine nucleotide transhydrogenase NAD(H)-binding" evidence="8">
    <location>
        <begin position="201"/>
        <end position="404"/>
    </location>
</feature>
<gene>
    <name evidence="10" type="ORF">OXX778_LOCUS6136</name>
</gene>
<comment type="similarity">
    <text evidence="7">In the C-terminal section; belongs to the saccharopine dehydrogenase family.</text>
</comment>
<protein>
    <recommendedName>
        <fullName evidence="12">Saccharopine dehydrogenase (NAD(+), L-glutamate-forming)</fullName>
    </recommendedName>
</protein>
<dbReference type="GO" id="GO:0005737">
    <property type="term" value="C:cytoplasm"/>
    <property type="evidence" value="ECO:0007669"/>
    <property type="project" value="TreeGrafter"/>
</dbReference>
<feature type="domain" description="Alanine dehydrogenase/pyridine nucleotide transhydrogenase N-terminal" evidence="9">
    <location>
        <begin position="30"/>
        <end position="161"/>
    </location>
</feature>
<comment type="similarity">
    <text evidence="3">In the N-terminal section; belongs to the AlaDH/PNT family.</text>
</comment>
<dbReference type="Proteomes" id="UP000663879">
    <property type="component" value="Unassembled WGS sequence"/>
</dbReference>
<evidence type="ECO:0000256" key="5">
    <source>
        <dbReference type="ARBA" id="ARBA00023002"/>
    </source>
</evidence>
<evidence type="ECO:0000256" key="1">
    <source>
        <dbReference type="ARBA" id="ARBA00004682"/>
    </source>
</evidence>
<proteinExistence type="inferred from homology"/>
<comment type="pathway">
    <text evidence="2">Amino-acid degradation; L-lysine degradation via saccharopine pathway; glutaryl-CoA from L-lysine: step 2/6.</text>
</comment>
<keyword evidence="4" id="KW-0521">NADP</keyword>
<dbReference type="Pfam" id="PF05222">
    <property type="entry name" value="AlaDh_PNT_N"/>
    <property type="match status" value="1"/>
</dbReference>
<accession>A0A813SCM8</accession>
<evidence type="ECO:0000256" key="7">
    <source>
        <dbReference type="ARBA" id="ARBA00025744"/>
    </source>
</evidence>
<dbReference type="SMART" id="SM01002">
    <property type="entry name" value="AlaDh_PNT_C"/>
    <property type="match status" value="1"/>
</dbReference>
<dbReference type="FunFam" id="3.40.50.720:FF:000072">
    <property type="entry name" value="Saccharopine dehydrogenase [NADP(+), L-glutamate-forming]"/>
    <property type="match status" value="1"/>
</dbReference>
<dbReference type="AlphaFoldDB" id="A0A813SCM8"/>
<dbReference type="SUPFAM" id="SSF52283">
    <property type="entry name" value="Formate/glycerate dehydrogenase catalytic domain-like"/>
    <property type="match status" value="1"/>
</dbReference>
<dbReference type="Pfam" id="PF01262">
    <property type="entry name" value="AlaDh_PNT_C"/>
    <property type="match status" value="1"/>
</dbReference>
<dbReference type="InterPro" id="IPR005097">
    <property type="entry name" value="Sacchrp_dh_NADP-bd"/>
</dbReference>